<dbReference type="EMBL" id="AMRV01000002">
    <property type="protein sequence ID" value="EMD83784.1"/>
    <property type="molecule type" value="Genomic_DNA"/>
</dbReference>
<proteinExistence type="inferred from homology"/>
<evidence type="ECO:0000259" key="7">
    <source>
        <dbReference type="Pfam" id="PF00593"/>
    </source>
</evidence>
<dbReference type="PATRIC" id="fig|1234595.3.peg.755"/>
<dbReference type="RefSeq" id="WP_008600249.1">
    <property type="nucleotide sequence ID" value="NZ_AMRV01000002.1"/>
</dbReference>
<evidence type="ECO:0000256" key="5">
    <source>
        <dbReference type="SAM" id="MobiDB-lite"/>
    </source>
</evidence>
<evidence type="ECO:0000256" key="3">
    <source>
        <dbReference type="ARBA" id="ARBA00023237"/>
    </source>
</evidence>
<dbReference type="NCBIfam" id="TIGR01782">
    <property type="entry name" value="TonB-Xanth-Caul"/>
    <property type="match status" value="1"/>
</dbReference>
<organism evidence="9 10">
    <name type="scientific">Pacificimonas flava</name>
    <dbReference type="NCBI Taxonomy" id="1234595"/>
    <lineage>
        <taxon>Bacteria</taxon>
        <taxon>Pseudomonadati</taxon>
        <taxon>Pseudomonadota</taxon>
        <taxon>Alphaproteobacteria</taxon>
        <taxon>Sphingomonadales</taxon>
        <taxon>Sphingosinicellaceae</taxon>
        <taxon>Pacificimonas</taxon>
    </lineage>
</organism>
<feature type="compositionally biased region" description="Low complexity" evidence="5">
    <location>
        <begin position="29"/>
        <end position="42"/>
    </location>
</feature>
<keyword evidence="10" id="KW-1185">Reference proteome</keyword>
<evidence type="ECO:0000313" key="10">
    <source>
        <dbReference type="Proteomes" id="UP000011717"/>
    </source>
</evidence>
<evidence type="ECO:0000313" key="9">
    <source>
        <dbReference type="EMBL" id="EMD83784.1"/>
    </source>
</evidence>
<comment type="subcellular location">
    <subcellularLocation>
        <location evidence="1 4">Cell outer membrane</location>
    </subcellularLocation>
</comment>
<evidence type="ECO:0000256" key="2">
    <source>
        <dbReference type="ARBA" id="ARBA00023136"/>
    </source>
</evidence>
<feature type="domain" description="TonB-dependent receptor plug" evidence="8">
    <location>
        <begin position="80"/>
        <end position="180"/>
    </location>
</feature>
<dbReference type="CDD" id="cd01347">
    <property type="entry name" value="ligand_gated_channel"/>
    <property type="match status" value="1"/>
</dbReference>
<keyword evidence="9" id="KW-0675">Receptor</keyword>
<protein>
    <submittedName>
        <fullName evidence="9">TonB-dependent receptor</fullName>
    </submittedName>
</protein>
<accession>M2TB04</accession>
<dbReference type="SUPFAM" id="SSF56935">
    <property type="entry name" value="Porins"/>
    <property type="match status" value="1"/>
</dbReference>
<dbReference type="AlphaFoldDB" id="M2TB04"/>
<dbReference type="InterPro" id="IPR012910">
    <property type="entry name" value="Plug_dom"/>
</dbReference>
<keyword evidence="6" id="KW-0732">Signal</keyword>
<gene>
    <name evidence="9" type="ORF">C725_0756</name>
</gene>
<dbReference type="Proteomes" id="UP000011717">
    <property type="component" value="Unassembled WGS sequence"/>
</dbReference>
<sequence>MSVPKIKLLATASALASLGFAAAAAAQQTPAPQQPAGTAQTPAPAPVGSDAASMTATAPDSDVIVVTGFRRSLESAQEMKRSAPQILDAIVAEDIGKLPDITVSQSLARVTGVQVTRASGEAAGVQVRGLPDLSTTYNGREIFTAEGRAVALQDFPAGAVSALEVFKSNTAERIEGGIAGQINVRSFRPFDFDGLKIAGTLNGIHTDERQELDWNGNLLVSNRWDTGIGEIGALVNVAYTRIRFLDPAREQSALIQTATDEQTDQPGFVYPDSQGIYYGSGKRWRPSVNAAIQWRPSDVLEFYVDGLFQGYRGRDDNRFLNAPIFNPAEGESPIFTDVVLKEGTNQLQSATISNAYRPEGFQSTLVANTDTYQIGGGAIWTGMDGLTVSSDLSYTDSTFSTQTTNVDFGYTSSPVRDAVFDSPNGDGGPAFSFRDFDIYDPENYIFRGLFDQNREGSGKQWAGTLDVEYETDWSFLTTLQAGIRYSDRDAQTRLGTRYQYIEGLGITYPELPLVYQLTSPGFRHDDVQRIRGWVAPTFDSIVENADALREIAGVDAGQAPYDPLNAFVANEKSYTAYGQVGYAFDIGIPIDGQIGVRAVKTETAISGNSREFADGEIGEIVPVTADRDYTDVLPNVSARVEFTPEVQLRLAYTETRTRPGFGQLNPSTIYDPISGLCQEAPDSPNCFRSASGGNPDLRPLESKNYDASLEWYFSRTGSLTGAVFNRDVDGFISNVLFTLPDPDYNELRLTIPQNGGSGRIRGAEVAFTSFLDFEGLPEWAQGFGFQANYTYIDASQELPEGLAATLPGQQPIPGVSEHNYNLVGLYERPEFSARLAYNFRSKFTTGYGIIGDGQARGEMQDDYGILDFSMNVTPVEGMTVNFNVSNLLATPVEIYRPYNDAGDAFPVRRRYLDRVFSLGVRFDL</sequence>
<dbReference type="Pfam" id="PF00593">
    <property type="entry name" value="TonB_dep_Rec_b-barrel"/>
    <property type="match status" value="1"/>
</dbReference>
<feature type="domain" description="TonB-dependent receptor-like beta-barrel" evidence="7">
    <location>
        <begin position="402"/>
        <end position="887"/>
    </location>
</feature>
<dbReference type="PANTHER" id="PTHR40980:SF3">
    <property type="entry name" value="TONB-DEPENDENT RECEPTOR-LIKE BETA-BARREL DOMAIN-CONTAINING PROTEIN"/>
    <property type="match status" value="1"/>
</dbReference>
<keyword evidence="3" id="KW-0998">Cell outer membrane</keyword>
<dbReference type="GO" id="GO:0009279">
    <property type="term" value="C:cell outer membrane"/>
    <property type="evidence" value="ECO:0007669"/>
    <property type="project" value="UniProtKB-SubCell"/>
</dbReference>
<dbReference type="OrthoDB" id="5476657at2"/>
<keyword evidence="2 4" id="KW-0472">Membrane</keyword>
<dbReference type="InterPro" id="IPR010104">
    <property type="entry name" value="TonB_rcpt_bac"/>
</dbReference>
<evidence type="ECO:0000259" key="8">
    <source>
        <dbReference type="Pfam" id="PF07715"/>
    </source>
</evidence>
<evidence type="ECO:0000256" key="4">
    <source>
        <dbReference type="RuleBase" id="RU003357"/>
    </source>
</evidence>
<reference evidence="9 10" key="1">
    <citation type="journal article" date="2013" name="Genome Announc.">
        <title>Draft Genome Sequence of Strain JLT2015T, Belonging to the Family Sphingomonadaceae of the Alphaproteobacteria.</title>
        <authorList>
            <person name="Tang K."/>
            <person name="Liu K."/>
            <person name="Li S."/>
            <person name="Jiao N."/>
        </authorList>
    </citation>
    <scope>NUCLEOTIDE SEQUENCE [LARGE SCALE GENOMIC DNA]</scope>
    <source>
        <strain evidence="9 10">JLT2015</strain>
    </source>
</reference>
<feature type="signal peptide" evidence="6">
    <location>
        <begin position="1"/>
        <end position="25"/>
    </location>
</feature>
<dbReference type="InterPro" id="IPR000531">
    <property type="entry name" value="Beta-barrel_TonB"/>
</dbReference>
<dbReference type="InterPro" id="IPR036942">
    <property type="entry name" value="Beta-barrel_TonB_sf"/>
</dbReference>
<name>M2TB04_9SPHN</name>
<evidence type="ECO:0000256" key="6">
    <source>
        <dbReference type="SAM" id="SignalP"/>
    </source>
</evidence>
<dbReference type="Pfam" id="PF07715">
    <property type="entry name" value="Plug"/>
    <property type="match status" value="1"/>
</dbReference>
<feature type="chain" id="PRO_5004025783" evidence="6">
    <location>
        <begin position="26"/>
        <end position="924"/>
    </location>
</feature>
<evidence type="ECO:0000256" key="1">
    <source>
        <dbReference type="ARBA" id="ARBA00004442"/>
    </source>
</evidence>
<dbReference type="InterPro" id="IPR037066">
    <property type="entry name" value="Plug_dom_sf"/>
</dbReference>
<dbReference type="Gene3D" id="2.170.130.10">
    <property type="entry name" value="TonB-dependent receptor, plug domain"/>
    <property type="match status" value="1"/>
</dbReference>
<comment type="caution">
    <text evidence="9">The sequence shown here is derived from an EMBL/GenBank/DDBJ whole genome shotgun (WGS) entry which is preliminary data.</text>
</comment>
<dbReference type="Gene3D" id="2.40.170.20">
    <property type="entry name" value="TonB-dependent receptor, beta-barrel domain"/>
    <property type="match status" value="1"/>
</dbReference>
<comment type="similarity">
    <text evidence="4">Belongs to the TonB-dependent receptor family.</text>
</comment>
<dbReference type="PANTHER" id="PTHR40980">
    <property type="entry name" value="PLUG DOMAIN-CONTAINING PROTEIN"/>
    <property type="match status" value="1"/>
</dbReference>
<feature type="region of interest" description="Disordered" evidence="5">
    <location>
        <begin position="29"/>
        <end position="55"/>
    </location>
</feature>
<keyword evidence="4" id="KW-0798">TonB box</keyword>